<feature type="domain" description="Pop1 N-terminal" evidence="5">
    <location>
        <begin position="109"/>
        <end position="179"/>
    </location>
</feature>
<feature type="region of interest" description="Disordered" evidence="4">
    <location>
        <begin position="803"/>
        <end position="825"/>
    </location>
</feature>
<dbReference type="InterPro" id="IPR055079">
    <property type="entry name" value="POP1_C"/>
</dbReference>
<keyword evidence="2" id="KW-0819">tRNA processing</keyword>
<name>A0A067R0V2_ZOONE</name>
<reference evidence="8 9" key="1">
    <citation type="journal article" date="2014" name="Nat. Commun.">
        <title>Molecular traces of alternative social organization in a termite genome.</title>
        <authorList>
            <person name="Terrapon N."/>
            <person name="Li C."/>
            <person name="Robertson H.M."/>
            <person name="Ji L."/>
            <person name="Meng X."/>
            <person name="Booth W."/>
            <person name="Chen Z."/>
            <person name="Childers C.P."/>
            <person name="Glastad K.M."/>
            <person name="Gokhale K."/>
            <person name="Gowin J."/>
            <person name="Gronenberg W."/>
            <person name="Hermansen R.A."/>
            <person name="Hu H."/>
            <person name="Hunt B.G."/>
            <person name="Huylmans A.K."/>
            <person name="Khalil S.M."/>
            <person name="Mitchell R.D."/>
            <person name="Munoz-Torres M.C."/>
            <person name="Mustard J.A."/>
            <person name="Pan H."/>
            <person name="Reese J.T."/>
            <person name="Scharf M.E."/>
            <person name="Sun F."/>
            <person name="Vogel H."/>
            <person name="Xiao J."/>
            <person name="Yang W."/>
            <person name="Yang Z."/>
            <person name="Yang Z."/>
            <person name="Zhou J."/>
            <person name="Zhu J."/>
            <person name="Brent C.S."/>
            <person name="Elsik C.G."/>
            <person name="Goodisman M.A."/>
            <person name="Liberles D.A."/>
            <person name="Roe R.M."/>
            <person name="Vargo E.L."/>
            <person name="Vilcinskas A."/>
            <person name="Wang J."/>
            <person name="Bornberg-Bauer E."/>
            <person name="Korb J."/>
            <person name="Zhang G."/>
            <person name="Liebig J."/>
        </authorList>
    </citation>
    <scope>NUCLEOTIDE SEQUENCE [LARGE SCALE GENOMIC DNA]</scope>
    <source>
        <tissue evidence="8">Whole organism</tissue>
    </source>
</reference>
<evidence type="ECO:0000259" key="5">
    <source>
        <dbReference type="Pfam" id="PF06978"/>
    </source>
</evidence>
<feature type="compositionally biased region" description="Basic and acidic residues" evidence="4">
    <location>
        <begin position="808"/>
        <end position="824"/>
    </location>
</feature>
<feature type="compositionally biased region" description="Polar residues" evidence="4">
    <location>
        <begin position="292"/>
        <end position="303"/>
    </location>
</feature>
<evidence type="ECO:0000256" key="1">
    <source>
        <dbReference type="ARBA" id="ARBA00004123"/>
    </source>
</evidence>
<feature type="region of interest" description="Disordered" evidence="4">
    <location>
        <begin position="292"/>
        <end position="331"/>
    </location>
</feature>
<keyword evidence="3" id="KW-0539">Nucleus</keyword>
<comment type="subcellular location">
    <subcellularLocation>
        <location evidence="1">Nucleus</location>
    </subcellularLocation>
</comment>
<dbReference type="PANTHER" id="PTHR22731">
    <property type="entry name" value="RIBONUCLEASES P/MRP PROTEIN SUBUNIT POP1"/>
    <property type="match status" value="1"/>
</dbReference>
<dbReference type="GO" id="GO:0005655">
    <property type="term" value="C:nucleolar ribonuclease P complex"/>
    <property type="evidence" value="ECO:0007669"/>
    <property type="project" value="InterPro"/>
</dbReference>
<gene>
    <name evidence="8" type="ORF">L798_15101</name>
</gene>
<dbReference type="PANTHER" id="PTHR22731:SF3">
    <property type="entry name" value="RIBONUCLEASES P_MRP PROTEIN SUBUNIT POP1"/>
    <property type="match status" value="1"/>
</dbReference>
<evidence type="ECO:0000256" key="2">
    <source>
        <dbReference type="ARBA" id="ARBA00022694"/>
    </source>
</evidence>
<evidence type="ECO:0000256" key="3">
    <source>
        <dbReference type="ARBA" id="ARBA00023242"/>
    </source>
</evidence>
<dbReference type="InterPro" id="IPR012590">
    <property type="entry name" value="POPLD_dom"/>
</dbReference>
<dbReference type="GO" id="GO:0001682">
    <property type="term" value="P:tRNA 5'-leader removal"/>
    <property type="evidence" value="ECO:0007669"/>
    <property type="project" value="InterPro"/>
</dbReference>
<dbReference type="InterPro" id="IPR009723">
    <property type="entry name" value="Pop1_N"/>
</dbReference>
<dbReference type="Pfam" id="PF08170">
    <property type="entry name" value="POPLD"/>
    <property type="match status" value="1"/>
</dbReference>
<dbReference type="STRING" id="136037.A0A067R0V2"/>
<sequence length="978" mass="111661">MENNMAENKPQFDMLLGGTQNLPLEFSVGRFASARAQEIAALTQAIENPQRTGLVFQKLPKHMRRRVMSRTSKRLPRRLREAHIHQLRKSGLPPEPKRPSRKYRRRPQNLLLEYNRRQKKYVWLETHLWHAKRFHMTEKWGYKLADFPNDKSFRACYRATANHCLLQDISYYSCIELNGPIDQLLGHLQKLTSKECGLTFEAKAFLDGTREGSVMLFHQNTYPCGAIGRVSFLWKPTEKLKSDDTQMSETRIVWIWVHPAMYQELLDELIMLFHFTVISNANDTELNKLSCSHGTTDENSSTSDMRKSEEIISSPAKKKRKFNETKEKKDVEKTKLATRNVPFIRTPKYRSSSGSIEMVLLKDTLNRFRLTGPLSQAVLLESLHTANIPENISQKNKTNSKEGEKSLDISAVCLQPHNVSADNFKMGKSEDWRMDFFGVSHHKESWHYQETLWQTLKGAVSPAQLPPHLVLALTIQDPRLQLPSKRTKAVPDEKAIWGLESEEQITSLSSLACVSPIWSPHVRDLATSSMMSLAEMADIRSRNLVPGFVLEEFEASVGEDSSNISCHNSSHSCVPILLIQRPGSQDPVQKRLGFTSGWDVVMPAGWALPLWLALVFRGARAGGLRESGSLGFEAGRELPFAPDTVSGNSEAEAQRMQLTERYFRLPPDKRPNYAKLGITSPFICSWDILVNDWSQMTPENVAVIRNTEYQPSSFNIQFFVLRDRKKLEYLKAVISSLNTKNITNTSQNVRNFHELTNLFPSSTSCCLVPVTIYLCGKGRPADCAMICLPTEMDVDRISKNLHNPGPTEEPHIDEHQAERKEVRAEHKKLLKRLRRKRVRERRKLEDLAAAMHGESEVESDHKHIPVVAKRKTNEPPPTKDLTEKHEEKLHSLWMPRTQMVKDSCSRTVIGFITKGDFCFTESRGAGQGYVILSALLQLVAMYQRRLRDGNKLSTPWVLVRNPTNLQYRFGVINIQSAM</sequence>
<feature type="compositionally biased region" description="Basic residues" evidence="4">
    <location>
        <begin position="65"/>
        <end position="77"/>
    </location>
</feature>
<organism evidence="8 9">
    <name type="scientific">Zootermopsis nevadensis</name>
    <name type="common">Dampwood termite</name>
    <dbReference type="NCBI Taxonomy" id="136037"/>
    <lineage>
        <taxon>Eukaryota</taxon>
        <taxon>Metazoa</taxon>
        <taxon>Ecdysozoa</taxon>
        <taxon>Arthropoda</taxon>
        <taxon>Hexapoda</taxon>
        <taxon>Insecta</taxon>
        <taxon>Pterygota</taxon>
        <taxon>Neoptera</taxon>
        <taxon>Polyneoptera</taxon>
        <taxon>Dictyoptera</taxon>
        <taxon>Blattodea</taxon>
        <taxon>Blattoidea</taxon>
        <taxon>Termitoidae</taxon>
        <taxon>Termopsidae</taxon>
        <taxon>Zootermopsis</taxon>
    </lineage>
</organism>
<evidence type="ECO:0000313" key="9">
    <source>
        <dbReference type="Proteomes" id="UP000027135"/>
    </source>
</evidence>
<dbReference type="OMA" id="RRTMSHN"/>
<dbReference type="FunCoup" id="A0A067R0V2">
    <property type="interactions" value="1248"/>
</dbReference>
<proteinExistence type="predicted"/>
<dbReference type="Proteomes" id="UP000027135">
    <property type="component" value="Unassembled WGS sequence"/>
</dbReference>
<protein>
    <submittedName>
        <fullName evidence="8">Ribonucleases P/MRP protein subunit POP1</fullName>
    </submittedName>
</protein>
<dbReference type="GO" id="GO:0000172">
    <property type="term" value="C:ribonuclease MRP complex"/>
    <property type="evidence" value="ECO:0007669"/>
    <property type="project" value="InterPro"/>
</dbReference>
<dbReference type="AlphaFoldDB" id="A0A067R0V2"/>
<evidence type="ECO:0000259" key="6">
    <source>
        <dbReference type="Pfam" id="PF08170"/>
    </source>
</evidence>
<dbReference type="eggNOG" id="KOG3322">
    <property type="taxonomic scope" value="Eukaryota"/>
</dbReference>
<feature type="domain" description="POPLD" evidence="6">
    <location>
        <begin position="597"/>
        <end position="686"/>
    </location>
</feature>
<dbReference type="EMBL" id="KK853119">
    <property type="protein sequence ID" value="KDR11137.1"/>
    <property type="molecule type" value="Genomic_DNA"/>
</dbReference>
<feature type="domain" description="Pop1 N-terminal" evidence="5">
    <location>
        <begin position="31"/>
        <end position="105"/>
    </location>
</feature>
<dbReference type="InterPro" id="IPR039182">
    <property type="entry name" value="Pop1"/>
</dbReference>
<dbReference type="OrthoDB" id="442863at2759"/>
<feature type="compositionally biased region" description="Basic and acidic residues" evidence="4">
    <location>
        <begin position="322"/>
        <end position="331"/>
    </location>
</feature>
<accession>A0A067R0V2</accession>
<evidence type="ECO:0000256" key="4">
    <source>
        <dbReference type="SAM" id="MobiDB-lite"/>
    </source>
</evidence>
<dbReference type="InParanoid" id="A0A067R0V2"/>
<dbReference type="Pfam" id="PF22770">
    <property type="entry name" value="POP1_C"/>
    <property type="match status" value="1"/>
</dbReference>
<evidence type="ECO:0000259" key="7">
    <source>
        <dbReference type="Pfam" id="PF22770"/>
    </source>
</evidence>
<keyword evidence="9" id="KW-1185">Reference proteome</keyword>
<evidence type="ECO:0000313" key="8">
    <source>
        <dbReference type="EMBL" id="KDR11137.1"/>
    </source>
</evidence>
<feature type="region of interest" description="Disordered" evidence="4">
    <location>
        <begin position="65"/>
        <end position="107"/>
    </location>
</feature>
<feature type="domain" description="POP1 C-terminal" evidence="7">
    <location>
        <begin position="766"/>
        <end position="974"/>
    </location>
</feature>
<dbReference type="Pfam" id="PF06978">
    <property type="entry name" value="POP1_N"/>
    <property type="match status" value="2"/>
</dbReference>